<comment type="caution">
    <text evidence="8">The sequence shown here is derived from an EMBL/GenBank/DDBJ whole genome shotgun (WGS) entry which is preliminary data.</text>
</comment>
<comment type="subunit">
    <text evidence="5">NDH-1 is composed of 14 different subunits. Subunits NuoA, H, J, K, L, M, N constitute the membrane sector of the complex.</text>
</comment>
<feature type="transmembrane region" description="Helical" evidence="5">
    <location>
        <begin position="134"/>
        <end position="153"/>
    </location>
</feature>
<comment type="catalytic activity">
    <reaction evidence="5">
        <text>a quinone + NADH + 5 H(+)(in) = a quinol + NAD(+) + 4 H(+)(out)</text>
        <dbReference type="Rhea" id="RHEA:57888"/>
        <dbReference type="ChEBI" id="CHEBI:15378"/>
        <dbReference type="ChEBI" id="CHEBI:24646"/>
        <dbReference type="ChEBI" id="CHEBI:57540"/>
        <dbReference type="ChEBI" id="CHEBI:57945"/>
        <dbReference type="ChEBI" id="CHEBI:132124"/>
    </reaction>
</comment>
<dbReference type="InterPro" id="IPR001750">
    <property type="entry name" value="ND/Mrp_TM"/>
</dbReference>
<keyword evidence="5" id="KW-1278">Translocase</keyword>
<evidence type="ECO:0000256" key="5">
    <source>
        <dbReference type="HAMAP-Rule" id="MF_00445"/>
    </source>
</evidence>
<dbReference type="GO" id="GO:0016491">
    <property type="term" value="F:oxidoreductase activity"/>
    <property type="evidence" value="ECO:0007669"/>
    <property type="project" value="UniProtKB-KW"/>
</dbReference>
<dbReference type="EC" id="7.1.1.-" evidence="5"/>
<organism evidence="8 9">
    <name type="scientific">Pseudalkalibacillus berkeleyi</name>
    <dbReference type="NCBI Taxonomy" id="1069813"/>
    <lineage>
        <taxon>Bacteria</taxon>
        <taxon>Bacillati</taxon>
        <taxon>Bacillota</taxon>
        <taxon>Bacilli</taxon>
        <taxon>Bacillales</taxon>
        <taxon>Fictibacillaceae</taxon>
        <taxon>Pseudalkalibacillus</taxon>
    </lineage>
</organism>
<feature type="transmembrane region" description="Helical" evidence="5">
    <location>
        <begin position="384"/>
        <end position="406"/>
    </location>
</feature>
<accession>A0ABS9H4L0</accession>
<dbReference type="PANTHER" id="PTHR22773">
    <property type="entry name" value="NADH DEHYDROGENASE"/>
    <property type="match status" value="1"/>
</dbReference>
<dbReference type="NCBIfam" id="NF004446">
    <property type="entry name" value="PRK05777.2-4"/>
    <property type="match status" value="1"/>
</dbReference>
<keyword evidence="8" id="KW-0560">Oxidoreductase</keyword>
<keyword evidence="5" id="KW-0520">NAD</keyword>
<feature type="domain" description="NADH:quinone oxidoreductase/Mrp antiporter transmembrane" evidence="7">
    <location>
        <begin position="130"/>
        <end position="434"/>
    </location>
</feature>
<keyword evidence="5" id="KW-0874">Quinone</keyword>
<dbReference type="InterPro" id="IPR010096">
    <property type="entry name" value="NADH-Q_OxRdtase_suN/2"/>
</dbReference>
<keyword evidence="9" id="KW-1185">Reference proteome</keyword>
<evidence type="ECO:0000313" key="8">
    <source>
        <dbReference type="EMBL" id="MCF6138884.1"/>
    </source>
</evidence>
<feature type="transmembrane region" description="Helical" evidence="5">
    <location>
        <begin position="12"/>
        <end position="34"/>
    </location>
</feature>
<feature type="transmembrane region" description="Helical" evidence="5">
    <location>
        <begin position="418"/>
        <end position="438"/>
    </location>
</feature>
<evidence type="ECO:0000259" key="7">
    <source>
        <dbReference type="Pfam" id="PF00361"/>
    </source>
</evidence>
<evidence type="ECO:0000256" key="6">
    <source>
        <dbReference type="RuleBase" id="RU000320"/>
    </source>
</evidence>
<feature type="transmembrane region" description="Helical" evidence="5">
    <location>
        <begin position="78"/>
        <end position="99"/>
    </location>
</feature>
<feature type="transmembrane region" description="Helical" evidence="5">
    <location>
        <begin position="211"/>
        <end position="236"/>
    </location>
</feature>
<keyword evidence="5" id="KW-1003">Cell membrane</keyword>
<evidence type="ECO:0000256" key="4">
    <source>
        <dbReference type="ARBA" id="ARBA00023136"/>
    </source>
</evidence>
<feature type="transmembrane region" description="Helical" evidence="5">
    <location>
        <begin position="165"/>
        <end position="186"/>
    </location>
</feature>
<feature type="transmembrane region" description="Helical" evidence="5">
    <location>
        <begin position="111"/>
        <end position="128"/>
    </location>
</feature>
<dbReference type="EMBL" id="JAKIJS010000001">
    <property type="protein sequence ID" value="MCF6138884.1"/>
    <property type="molecule type" value="Genomic_DNA"/>
</dbReference>
<feature type="transmembrane region" description="Helical" evidence="5">
    <location>
        <begin position="343"/>
        <end position="363"/>
    </location>
</feature>
<dbReference type="Pfam" id="PF00361">
    <property type="entry name" value="Proton_antipo_M"/>
    <property type="match status" value="1"/>
</dbReference>
<feature type="transmembrane region" description="Helical" evidence="5">
    <location>
        <begin position="290"/>
        <end position="308"/>
    </location>
</feature>
<protein>
    <recommendedName>
        <fullName evidence="5">NADH-quinone oxidoreductase subunit N</fullName>
        <ecNumber evidence="5">7.1.1.-</ecNumber>
    </recommendedName>
    <alternativeName>
        <fullName evidence="5">NADH dehydrogenase I subunit N</fullName>
    </alternativeName>
    <alternativeName>
        <fullName evidence="5">NDH-1 subunit N</fullName>
    </alternativeName>
</protein>
<reference evidence="8 9" key="1">
    <citation type="submission" date="2022-01" db="EMBL/GenBank/DDBJ databases">
        <title>Alkalihalobacillus sp. EGI L200015, a novel bacterium isolated from a salt lake sediment.</title>
        <authorList>
            <person name="Gao L."/>
            <person name="Fang B.-Z."/>
            <person name="Li W.-J."/>
        </authorList>
    </citation>
    <scope>NUCLEOTIDE SEQUENCE [LARGE SCALE GENOMIC DNA]</scope>
    <source>
        <strain evidence="8 9">KCTC 12718</strain>
    </source>
</reference>
<gene>
    <name evidence="5 8" type="primary">nuoN</name>
    <name evidence="8" type="ORF">L2716_14190</name>
</gene>
<comment type="subcellular location">
    <subcellularLocation>
        <location evidence="1 5">Cell membrane</location>
        <topology evidence="1 5">Multi-pass membrane protein</topology>
    </subcellularLocation>
    <subcellularLocation>
        <location evidence="6">Membrane</location>
        <topology evidence="6">Multi-pass membrane protein</topology>
    </subcellularLocation>
</comment>
<feature type="transmembrane region" description="Helical" evidence="5">
    <location>
        <begin position="315"/>
        <end position="337"/>
    </location>
</feature>
<feature type="transmembrane region" description="Helical" evidence="5">
    <location>
        <begin position="43"/>
        <end position="63"/>
    </location>
</feature>
<name>A0ABS9H4L0_9BACL</name>
<keyword evidence="3 5" id="KW-1133">Transmembrane helix</keyword>
<evidence type="ECO:0000256" key="2">
    <source>
        <dbReference type="ARBA" id="ARBA00022692"/>
    </source>
</evidence>
<evidence type="ECO:0000256" key="1">
    <source>
        <dbReference type="ARBA" id="ARBA00004651"/>
    </source>
</evidence>
<keyword evidence="5" id="KW-0813">Transport</keyword>
<dbReference type="HAMAP" id="MF_00445">
    <property type="entry name" value="NDH1_NuoN_1"/>
    <property type="match status" value="1"/>
</dbReference>
<comment type="similarity">
    <text evidence="5">Belongs to the complex I subunit 2 family.</text>
</comment>
<evidence type="ECO:0000256" key="3">
    <source>
        <dbReference type="ARBA" id="ARBA00022989"/>
    </source>
</evidence>
<dbReference type="RefSeq" id="WP_236337279.1">
    <property type="nucleotide sequence ID" value="NZ_JAKIJS010000001.1"/>
</dbReference>
<dbReference type="Proteomes" id="UP001649381">
    <property type="component" value="Unassembled WGS sequence"/>
</dbReference>
<keyword evidence="4 5" id="KW-0472">Membrane</keyword>
<comment type="function">
    <text evidence="5">NDH-1 shuttles electrons from NADH, via FMN and iron-sulfur (Fe-S) centers, to quinones in the respiratory chain. The immediate electron acceptor for the enzyme in this species is believed to be a menaquinone. Couples the redox reaction to proton translocation (for every two electrons transferred, four hydrogen ions are translocated across the cytoplasmic membrane), and thus conserves the redox energy in a proton gradient.</text>
</comment>
<feature type="transmembrane region" description="Helical" evidence="5">
    <location>
        <begin position="248"/>
        <end position="270"/>
    </location>
</feature>
<proteinExistence type="inferred from homology"/>
<evidence type="ECO:0000313" key="9">
    <source>
        <dbReference type="Proteomes" id="UP001649381"/>
    </source>
</evidence>
<keyword evidence="2 5" id="KW-0812">Transmembrane</keyword>
<dbReference type="NCBIfam" id="TIGR01770">
    <property type="entry name" value="NDH_I_N"/>
    <property type="match status" value="1"/>
</dbReference>
<sequence>MTTQKLLSFDWGMMAPEFTILIVATLLSLIDLFMPNKASRKPLALFAIAGVVIAIVFATLQIGDPTGSILFDTYRFDAFALAFKLLFLFATGLILLLAMDYKGEKNWQYRGEFFYLILTALLGAMMMASSADLITLFVGLELLSISSYILAGIRKTNLHSNEAAFKYVVNGGIATAITLFGMSYVYGLTGTTNLYSIGEALTDPIVEQNGFLLLIAFVMLFVGLSFKIAAAPFHMWAPDVYQGSPTPITAFLSVVSKTAGFVLILKVFILSFLSGQGGWHTTILLELQPYIAFIAGITMIVGNVIALRQRNIKRMFAYSSIAHAGYVLVPFVSLSLLVFKATWFYLLAYLLMNIGAFAVIQFISERDKSEDITAFSGLYKRSPLVAVMMSLFMISLAGLPFTAGFIGKFGIFMSTLSTGHYVLASVMVTTTVISYVYYFNVLVQMYFRNGVVDRIRPSVGLLLVMVICTVGTLAFGIYPSAALEFFHNGFDMTQLLEK</sequence>
<feature type="transmembrane region" description="Helical" evidence="5">
    <location>
        <begin position="459"/>
        <end position="478"/>
    </location>
</feature>